<protein>
    <recommendedName>
        <fullName evidence="9">Nuclear receptor domain-containing protein</fullName>
    </recommendedName>
</protein>
<dbReference type="InterPro" id="IPR001628">
    <property type="entry name" value="Znf_hrmn_rcpt"/>
</dbReference>
<keyword evidence="8" id="KW-0539">Nucleus</keyword>
<evidence type="ECO:0000256" key="2">
    <source>
        <dbReference type="ARBA" id="ARBA00022771"/>
    </source>
</evidence>
<keyword evidence="3" id="KW-0862">Zinc</keyword>
<evidence type="ECO:0000256" key="7">
    <source>
        <dbReference type="ARBA" id="ARBA00023170"/>
    </source>
</evidence>
<evidence type="ECO:0000313" key="10">
    <source>
        <dbReference type="EMBL" id="CAF4269992.1"/>
    </source>
</evidence>
<keyword evidence="4" id="KW-0805">Transcription regulation</keyword>
<keyword evidence="7" id="KW-0675">Receptor</keyword>
<accession>A0A820FW01</accession>
<evidence type="ECO:0000256" key="1">
    <source>
        <dbReference type="ARBA" id="ARBA00022723"/>
    </source>
</evidence>
<organism evidence="10 11">
    <name type="scientific">Adineta steineri</name>
    <dbReference type="NCBI Taxonomy" id="433720"/>
    <lineage>
        <taxon>Eukaryota</taxon>
        <taxon>Metazoa</taxon>
        <taxon>Spiralia</taxon>
        <taxon>Gnathifera</taxon>
        <taxon>Rotifera</taxon>
        <taxon>Eurotatoria</taxon>
        <taxon>Bdelloidea</taxon>
        <taxon>Adinetida</taxon>
        <taxon>Adinetidae</taxon>
        <taxon>Adineta</taxon>
    </lineage>
</organism>
<keyword evidence="2" id="KW-0863">Zinc-finger</keyword>
<dbReference type="InterPro" id="IPR050234">
    <property type="entry name" value="Nuclear_hormone_rcpt_NR1"/>
</dbReference>
<dbReference type="PROSITE" id="PS00031">
    <property type="entry name" value="NUCLEAR_REC_DBD_1"/>
    <property type="match status" value="1"/>
</dbReference>
<dbReference type="GO" id="GO:0045944">
    <property type="term" value="P:positive regulation of transcription by RNA polymerase II"/>
    <property type="evidence" value="ECO:0007669"/>
    <property type="project" value="TreeGrafter"/>
</dbReference>
<evidence type="ECO:0000259" key="9">
    <source>
        <dbReference type="PROSITE" id="PS51030"/>
    </source>
</evidence>
<dbReference type="EMBL" id="CAJOBB010012016">
    <property type="protein sequence ID" value="CAF4269992.1"/>
    <property type="molecule type" value="Genomic_DNA"/>
</dbReference>
<evidence type="ECO:0000256" key="6">
    <source>
        <dbReference type="ARBA" id="ARBA00023163"/>
    </source>
</evidence>
<dbReference type="GO" id="GO:0000978">
    <property type="term" value="F:RNA polymerase II cis-regulatory region sequence-specific DNA binding"/>
    <property type="evidence" value="ECO:0007669"/>
    <property type="project" value="TreeGrafter"/>
</dbReference>
<evidence type="ECO:0000256" key="4">
    <source>
        <dbReference type="ARBA" id="ARBA00023015"/>
    </source>
</evidence>
<keyword evidence="1" id="KW-0479">Metal-binding</keyword>
<comment type="caution">
    <text evidence="10">The sequence shown here is derived from an EMBL/GenBank/DDBJ whole genome shotgun (WGS) entry which is preliminary data.</text>
</comment>
<keyword evidence="5" id="KW-0238">DNA-binding</keyword>
<dbReference type="GO" id="GO:0004879">
    <property type="term" value="F:nuclear receptor activity"/>
    <property type="evidence" value="ECO:0007669"/>
    <property type="project" value="TreeGrafter"/>
</dbReference>
<dbReference type="PANTHER" id="PTHR24082:SF283">
    <property type="entry name" value="NUCLEAR HORMONE RECEPTOR HR96"/>
    <property type="match status" value="1"/>
</dbReference>
<dbReference type="PROSITE" id="PS51030">
    <property type="entry name" value="NUCLEAR_REC_DBD_2"/>
    <property type="match status" value="1"/>
</dbReference>
<feature type="non-terminal residue" evidence="10">
    <location>
        <position position="1"/>
    </location>
</feature>
<dbReference type="InterPro" id="IPR013088">
    <property type="entry name" value="Znf_NHR/GATA"/>
</dbReference>
<dbReference type="Gene3D" id="3.30.50.10">
    <property type="entry name" value="Erythroid Transcription Factor GATA-1, subunit A"/>
    <property type="match status" value="1"/>
</dbReference>
<dbReference type="GO" id="GO:0030154">
    <property type="term" value="P:cell differentiation"/>
    <property type="evidence" value="ECO:0007669"/>
    <property type="project" value="TreeGrafter"/>
</dbReference>
<dbReference type="SMART" id="SM00399">
    <property type="entry name" value="ZnF_C4"/>
    <property type="match status" value="1"/>
</dbReference>
<dbReference type="Proteomes" id="UP000663868">
    <property type="component" value="Unassembled WGS sequence"/>
</dbReference>
<dbReference type="PRINTS" id="PR00047">
    <property type="entry name" value="STROIDFINGER"/>
</dbReference>
<proteinExistence type="predicted"/>
<dbReference type="AlphaFoldDB" id="A0A820FW01"/>
<dbReference type="SUPFAM" id="SSF57716">
    <property type="entry name" value="Glucocorticoid receptor-like (DNA-binding domain)"/>
    <property type="match status" value="1"/>
</dbReference>
<evidence type="ECO:0000256" key="8">
    <source>
        <dbReference type="ARBA" id="ARBA00023242"/>
    </source>
</evidence>
<reference evidence="10" key="1">
    <citation type="submission" date="2021-02" db="EMBL/GenBank/DDBJ databases">
        <authorList>
            <person name="Nowell W R."/>
        </authorList>
    </citation>
    <scope>NUCLEOTIDE SEQUENCE</scope>
</reference>
<dbReference type="GO" id="GO:0008270">
    <property type="term" value="F:zinc ion binding"/>
    <property type="evidence" value="ECO:0007669"/>
    <property type="project" value="UniProtKB-KW"/>
</dbReference>
<evidence type="ECO:0000313" key="11">
    <source>
        <dbReference type="Proteomes" id="UP000663868"/>
    </source>
</evidence>
<name>A0A820FW01_9BILA</name>
<dbReference type="PANTHER" id="PTHR24082">
    <property type="entry name" value="NUCLEAR HORMONE RECEPTOR"/>
    <property type="match status" value="1"/>
</dbReference>
<dbReference type="GO" id="GO:0000122">
    <property type="term" value="P:negative regulation of transcription by RNA polymerase II"/>
    <property type="evidence" value="ECO:0007669"/>
    <property type="project" value="TreeGrafter"/>
</dbReference>
<dbReference type="Pfam" id="PF00105">
    <property type="entry name" value="zf-C4"/>
    <property type="match status" value="1"/>
</dbReference>
<evidence type="ECO:0000256" key="3">
    <source>
        <dbReference type="ARBA" id="ARBA00022833"/>
    </source>
</evidence>
<feature type="domain" description="Nuclear receptor" evidence="9">
    <location>
        <begin position="18"/>
        <end position="94"/>
    </location>
</feature>
<gene>
    <name evidence="10" type="ORF">KXQ929_LOCUS43834</name>
</gene>
<evidence type="ECO:0000256" key="5">
    <source>
        <dbReference type="ARBA" id="ARBA00023125"/>
    </source>
</evidence>
<sequence length="130" mass="15041">MLTTNTVLNLPLTKKQNLLECRICGAPAQYVNFGVITCNSCKMFFRRNANMEQKTFKCHFDGDCNIKRDNRYMCASCRLKKCFQYGMTTDKFRPSRPTKSLVKIEPRYQSKKLSILNSLKPVHSLLTTSQ</sequence>
<keyword evidence="6" id="KW-0804">Transcription</keyword>